<gene>
    <name evidence="2" type="ORF">BVG16_19160</name>
</gene>
<evidence type="ECO:0000256" key="1">
    <source>
        <dbReference type="SAM" id="SignalP"/>
    </source>
</evidence>
<dbReference type="EMBL" id="MSZX01000007">
    <property type="protein sequence ID" value="OPA76365.1"/>
    <property type="molecule type" value="Genomic_DNA"/>
</dbReference>
<feature type="signal peptide" evidence="1">
    <location>
        <begin position="1"/>
        <end position="28"/>
    </location>
</feature>
<dbReference type="Gene3D" id="3.30.110.170">
    <property type="entry name" value="Protein of unknown function (DUF541), domain 1"/>
    <property type="match status" value="1"/>
</dbReference>
<reference evidence="2 3" key="1">
    <citation type="submission" date="2017-01" db="EMBL/GenBank/DDBJ databases">
        <title>Genome analysis of Paenibacillus selenitrireducens ES3-24.</title>
        <authorList>
            <person name="Xu D."/>
            <person name="Yao R."/>
            <person name="Zheng S."/>
        </authorList>
    </citation>
    <scope>NUCLEOTIDE SEQUENCE [LARGE SCALE GENOMIC DNA]</scope>
    <source>
        <strain evidence="2 3">ES3-24</strain>
    </source>
</reference>
<organism evidence="2 3">
    <name type="scientific">Paenibacillus selenitireducens</name>
    <dbReference type="NCBI Taxonomy" id="1324314"/>
    <lineage>
        <taxon>Bacteria</taxon>
        <taxon>Bacillati</taxon>
        <taxon>Bacillota</taxon>
        <taxon>Bacilli</taxon>
        <taxon>Bacillales</taxon>
        <taxon>Paenibacillaceae</taxon>
        <taxon>Paenibacillus</taxon>
    </lineage>
</organism>
<dbReference type="PANTHER" id="PTHR34387">
    <property type="entry name" value="SLR1258 PROTEIN"/>
    <property type="match status" value="1"/>
</dbReference>
<dbReference type="InterPro" id="IPR052022">
    <property type="entry name" value="26kDa_periplasmic_antigen"/>
</dbReference>
<name>A0A1T2X972_9BACL</name>
<sequence length="249" mass="26462">MKKWGLLAMSAALLLTIAWGGPAKSAYAAESNLSAQGQAAIHTISVTGKGEMTITPDVAYVTLGIETKAATAKEAQRANAAKFAKLKQALTKFNIASADVKTVNFYVNPEYNYNDKSGPKVTGYSATHMVQVTYRDLDNLGNLIDAASEAGVNQVSGIRFDTENPEAYETKVLEKAMSNAENKAKAIATAAKQQIVTVINVVESNADVIPVYANQLFATASEAKDSAATTIETGQISIKANVTVMYEIK</sequence>
<evidence type="ECO:0000313" key="2">
    <source>
        <dbReference type="EMBL" id="OPA76365.1"/>
    </source>
</evidence>
<protein>
    <recommendedName>
        <fullName evidence="4">SIMPL domain-containing protein</fullName>
    </recommendedName>
</protein>
<dbReference type="AlphaFoldDB" id="A0A1T2X972"/>
<dbReference type="Pfam" id="PF04402">
    <property type="entry name" value="SIMPL"/>
    <property type="match status" value="1"/>
</dbReference>
<evidence type="ECO:0000313" key="3">
    <source>
        <dbReference type="Proteomes" id="UP000190188"/>
    </source>
</evidence>
<feature type="chain" id="PRO_5010535903" description="SIMPL domain-containing protein" evidence="1">
    <location>
        <begin position="29"/>
        <end position="249"/>
    </location>
</feature>
<keyword evidence="1" id="KW-0732">Signal</keyword>
<dbReference type="GO" id="GO:0006974">
    <property type="term" value="P:DNA damage response"/>
    <property type="evidence" value="ECO:0007669"/>
    <property type="project" value="TreeGrafter"/>
</dbReference>
<dbReference type="Proteomes" id="UP000190188">
    <property type="component" value="Unassembled WGS sequence"/>
</dbReference>
<dbReference type="PANTHER" id="PTHR34387:SF1">
    <property type="entry name" value="PERIPLASMIC IMMUNOGENIC PROTEIN"/>
    <property type="match status" value="1"/>
</dbReference>
<accession>A0A1T2X972</accession>
<keyword evidence="3" id="KW-1185">Reference proteome</keyword>
<dbReference type="STRING" id="1324314.BVG16_19160"/>
<dbReference type="InterPro" id="IPR007497">
    <property type="entry name" value="SIMPL/DUF541"/>
</dbReference>
<comment type="caution">
    <text evidence="2">The sequence shown here is derived from an EMBL/GenBank/DDBJ whole genome shotgun (WGS) entry which is preliminary data.</text>
</comment>
<dbReference type="Gene3D" id="3.30.70.2970">
    <property type="entry name" value="Protein of unknown function (DUF541), domain 2"/>
    <property type="match status" value="1"/>
</dbReference>
<evidence type="ECO:0008006" key="4">
    <source>
        <dbReference type="Google" id="ProtNLM"/>
    </source>
</evidence>
<proteinExistence type="predicted"/>